<keyword evidence="2" id="KW-0812">Transmembrane</keyword>
<reference evidence="5 6" key="1">
    <citation type="submission" date="2023-01" db="EMBL/GenBank/DDBJ databases">
        <title>Bacillus changyiensis sp. nov., isolated from a coastal deposit.</title>
        <authorList>
            <person name="Xiao G."/>
            <person name="Lai Q."/>
            <person name="Hu Z."/>
            <person name="Shao Z."/>
        </authorList>
    </citation>
    <scope>NUCLEOTIDE SEQUENCE [LARGE SCALE GENOMIC DNA]</scope>
    <source>
        <strain evidence="5 6">CLL-7-23</strain>
    </source>
</reference>
<dbReference type="Pfam" id="PF00188">
    <property type="entry name" value="CAP"/>
    <property type="match status" value="1"/>
</dbReference>
<evidence type="ECO:0000313" key="5">
    <source>
        <dbReference type="EMBL" id="MDA7026340.1"/>
    </source>
</evidence>
<keyword evidence="6" id="KW-1185">Reference proteome</keyword>
<protein>
    <submittedName>
        <fullName evidence="5">CAP domain-containing protein</fullName>
    </submittedName>
</protein>
<name>A0ABT4X227_9BACI</name>
<evidence type="ECO:0000259" key="3">
    <source>
        <dbReference type="Pfam" id="PF00188"/>
    </source>
</evidence>
<keyword evidence="2" id="KW-0472">Membrane</keyword>
<keyword evidence="2" id="KW-1133">Transmembrane helix</keyword>
<organism evidence="5 6">
    <name type="scientific">Bacillus changyiensis</name>
    <dbReference type="NCBI Taxonomy" id="3004103"/>
    <lineage>
        <taxon>Bacteria</taxon>
        <taxon>Bacillati</taxon>
        <taxon>Bacillota</taxon>
        <taxon>Bacilli</taxon>
        <taxon>Bacillales</taxon>
        <taxon>Bacillaceae</taxon>
        <taxon>Bacillus</taxon>
    </lineage>
</organism>
<evidence type="ECO:0000256" key="2">
    <source>
        <dbReference type="SAM" id="Phobius"/>
    </source>
</evidence>
<feature type="domain" description="CAP-associated" evidence="4">
    <location>
        <begin position="61"/>
        <end position="200"/>
    </location>
</feature>
<dbReference type="EMBL" id="JAQKAB010000003">
    <property type="protein sequence ID" value="MDA7026340.1"/>
    <property type="molecule type" value="Genomic_DNA"/>
</dbReference>
<evidence type="ECO:0000259" key="4">
    <source>
        <dbReference type="Pfam" id="PF14504"/>
    </source>
</evidence>
<sequence>MKSILRALMILLIVAVSYTLFIQYGSTPEKISNDDKPQVSNNETKQNKPLNIPSSGLLSFIGKSSETLEKKLGKPDRIDSSAYDYKWWVYNKGKQQYVQIGVLGDKIVTLFATGDKVNTKPFKIGQPAREVFKTAKIAPHVNVEYGGNSYRFEFSEDDMNTRPTVKIGDFYVQLYMDKFEGKLSSIRVLDAETLIKQRPYEVVYRGKLIEPKALKEAEWQQVEKANENQIFDLTNVIRARYGLSKLEWDETVSKVAEGHSRDMKEHDYFSHVSEYEGTLKNRLEKGKVDYEQAGENIALNYVDGPAAIEGWLNSEGHRKALLNKDYTNLGVGVDQKYYTQNFIKKWN</sequence>
<feature type="compositionally biased region" description="Polar residues" evidence="1">
    <location>
        <begin position="38"/>
        <end position="50"/>
    </location>
</feature>
<dbReference type="SUPFAM" id="SSF55797">
    <property type="entry name" value="PR-1-like"/>
    <property type="match status" value="1"/>
</dbReference>
<dbReference type="Gene3D" id="3.40.33.10">
    <property type="entry name" value="CAP"/>
    <property type="match status" value="1"/>
</dbReference>
<feature type="region of interest" description="Disordered" evidence="1">
    <location>
        <begin position="30"/>
        <end position="50"/>
    </location>
</feature>
<dbReference type="PANTHER" id="PTHR31157">
    <property type="entry name" value="SCP DOMAIN-CONTAINING PROTEIN"/>
    <property type="match status" value="1"/>
</dbReference>
<dbReference type="InterPro" id="IPR035940">
    <property type="entry name" value="CAP_sf"/>
</dbReference>
<dbReference type="CDD" id="cd05379">
    <property type="entry name" value="CAP_bacterial"/>
    <property type="match status" value="1"/>
</dbReference>
<gene>
    <name evidence="5" type="ORF">PJ311_06880</name>
</gene>
<dbReference type="Pfam" id="PF14504">
    <property type="entry name" value="CAP_assoc_N"/>
    <property type="match status" value="1"/>
</dbReference>
<feature type="transmembrane region" description="Helical" evidence="2">
    <location>
        <begin position="7"/>
        <end position="26"/>
    </location>
</feature>
<dbReference type="InterPro" id="IPR029410">
    <property type="entry name" value="CAP_assoc"/>
</dbReference>
<comment type="caution">
    <text evidence="5">The sequence shown here is derived from an EMBL/GenBank/DDBJ whole genome shotgun (WGS) entry which is preliminary data.</text>
</comment>
<dbReference type="PANTHER" id="PTHR31157:SF26">
    <property type="entry name" value="SCP-LIKE EXTRACELLULAR PROTEIN"/>
    <property type="match status" value="1"/>
</dbReference>
<dbReference type="InterPro" id="IPR014044">
    <property type="entry name" value="CAP_dom"/>
</dbReference>
<proteinExistence type="predicted"/>
<dbReference type="RefSeq" id="WP_271340170.1">
    <property type="nucleotide sequence ID" value="NZ_JAQKAB010000003.1"/>
</dbReference>
<evidence type="ECO:0000256" key="1">
    <source>
        <dbReference type="SAM" id="MobiDB-lite"/>
    </source>
</evidence>
<evidence type="ECO:0000313" key="6">
    <source>
        <dbReference type="Proteomes" id="UP001211894"/>
    </source>
</evidence>
<accession>A0ABT4X227</accession>
<dbReference type="Proteomes" id="UP001211894">
    <property type="component" value="Unassembled WGS sequence"/>
</dbReference>
<feature type="domain" description="SCP" evidence="3">
    <location>
        <begin position="231"/>
        <end position="341"/>
    </location>
</feature>